<name>A0A0A9WQZ2_LYGHE</name>
<gene>
    <name evidence="5" type="primary">cuta</name>
    <name evidence="3" type="ORF">CM83_6127</name>
    <name evidence="5" type="ORF">g.7657</name>
</gene>
<dbReference type="PROSITE" id="PS51257">
    <property type="entry name" value="PROKAR_LIPOPROTEIN"/>
    <property type="match status" value="1"/>
</dbReference>
<keyword evidence="2" id="KW-0732">Signal</keyword>
<dbReference type="PANTHER" id="PTHR23419">
    <property type="entry name" value="DIVALENT CATION TOLERANCE CUTA-RELATED"/>
    <property type="match status" value="1"/>
</dbReference>
<proteinExistence type="inferred from homology"/>
<dbReference type="GO" id="GO:0010038">
    <property type="term" value="P:response to metal ion"/>
    <property type="evidence" value="ECO:0007669"/>
    <property type="project" value="InterPro"/>
</dbReference>
<sequence length="139" mass="15284">MLGRLYLTLAVSNLSGVLTQSCARMSSSSQSEAKLHSIVFVTAPTETVATDIGKGLVTNKLAACVNVVPKITSIYEWEGAINEDSEVLMMIKTRTSRVPELTEYVRKHHPYKVCEVISTSIEDGNLPYLQWISSLVPPQ</sequence>
<evidence type="ECO:0000313" key="5">
    <source>
        <dbReference type="EMBL" id="JAQ02292.1"/>
    </source>
</evidence>
<feature type="chain" id="PRO_5015033703" evidence="2">
    <location>
        <begin position="20"/>
        <end position="139"/>
    </location>
</feature>
<dbReference type="InterPro" id="IPR015867">
    <property type="entry name" value="N-reg_PII/ATP_PRibTrfase_C"/>
</dbReference>
<evidence type="ECO:0000256" key="2">
    <source>
        <dbReference type="SAM" id="SignalP"/>
    </source>
</evidence>
<dbReference type="EMBL" id="GDHC01016337">
    <property type="protein sequence ID" value="JAQ02292.1"/>
    <property type="molecule type" value="Transcribed_RNA"/>
</dbReference>
<dbReference type="EMBL" id="GBHO01033425">
    <property type="protein sequence ID" value="JAG10179.1"/>
    <property type="molecule type" value="Transcribed_RNA"/>
</dbReference>
<reference evidence="4" key="3">
    <citation type="submission" date="2014-09" db="EMBL/GenBank/DDBJ databases">
        <authorList>
            <person name="Magalhaes I.L.F."/>
            <person name="Oliveira U."/>
            <person name="Santos F.R."/>
            <person name="Vidigal T.H.D.A."/>
            <person name="Brescovit A.D."/>
            <person name="Santos A.J."/>
        </authorList>
    </citation>
    <scope>NUCLEOTIDE SEQUENCE</scope>
</reference>
<dbReference type="Gene3D" id="3.30.70.120">
    <property type="match status" value="1"/>
</dbReference>
<evidence type="ECO:0000256" key="1">
    <source>
        <dbReference type="ARBA" id="ARBA00010169"/>
    </source>
</evidence>
<evidence type="ECO:0000313" key="4">
    <source>
        <dbReference type="EMBL" id="JAG48514.1"/>
    </source>
</evidence>
<dbReference type="GO" id="GO:0005507">
    <property type="term" value="F:copper ion binding"/>
    <property type="evidence" value="ECO:0007669"/>
    <property type="project" value="TreeGrafter"/>
</dbReference>
<reference evidence="3" key="1">
    <citation type="journal article" date="2014" name="PLoS ONE">
        <title>Transcriptome-Based Identification of ABC Transporters in the Western Tarnished Plant Bug Lygus hesperus.</title>
        <authorList>
            <person name="Hull J.J."/>
            <person name="Chaney K."/>
            <person name="Geib S.M."/>
            <person name="Fabrick J.A."/>
            <person name="Brent C.S."/>
            <person name="Walsh D."/>
            <person name="Lavine L.C."/>
        </authorList>
    </citation>
    <scope>NUCLEOTIDE SEQUENCE</scope>
</reference>
<feature type="signal peptide" evidence="2">
    <location>
        <begin position="1"/>
        <end position="19"/>
    </location>
</feature>
<dbReference type="PANTHER" id="PTHR23419:SF8">
    <property type="entry name" value="FI09726P"/>
    <property type="match status" value="1"/>
</dbReference>
<dbReference type="EMBL" id="GBRD01017313">
    <property type="protein sequence ID" value="JAG48514.1"/>
    <property type="molecule type" value="Transcribed_RNA"/>
</dbReference>
<accession>A0A0A9WQZ2</accession>
<dbReference type="SUPFAM" id="SSF54913">
    <property type="entry name" value="GlnB-like"/>
    <property type="match status" value="1"/>
</dbReference>
<dbReference type="InterPro" id="IPR004323">
    <property type="entry name" value="Ion_tolerance_CutA"/>
</dbReference>
<reference evidence="3" key="2">
    <citation type="submission" date="2014-07" db="EMBL/GenBank/DDBJ databases">
        <authorList>
            <person name="Hull J."/>
        </authorList>
    </citation>
    <scope>NUCLEOTIDE SEQUENCE</scope>
</reference>
<dbReference type="InterPro" id="IPR011322">
    <property type="entry name" value="N-reg_PII-like_a/b"/>
</dbReference>
<dbReference type="Pfam" id="PF03091">
    <property type="entry name" value="CutA1"/>
    <property type="match status" value="1"/>
</dbReference>
<evidence type="ECO:0000313" key="3">
    <source>
        <dbReference type="EMBL" id="JAG10179.1"/>
    </source>
</evidence>
<comment type="similarity">
    <text evidence="1">Belongs to the CutA family.</text>
</comment>
<organism evidence="3">
    <name type="scientific">Lygus hesperus</name>
    <name type="common">Western plant bug</name>
    <dbReference type="NCBI Taxonomy" id="30085"/>
    <lineage>
        <taxon>Eukaryota</taxon>
        <taxon>Metazoa</taxon>
        <taxon>Ecdysozoa</taxon>
        <taxon>Arthropoda</taxon>
        <taxon>Hexapoda</taxon>
        <taxon>Insecta</taxon>
        <taxon>Pterygota</taxon>
        <taxon>Neoptera</taxon>
        <taxon>Paraneoptera</taxon>
        <taxon>Hemiptera</taxon>
        <taxon>Heteroptera</taxon>
        <taxon>Panheteroptera</taxon>
        <taxon>Cimicomorpha</taxon>
        <taxon>Miridae</taxon>
        <taxon>Mirini</taxon>
        <taxon>Lygus</taxon>
    </lineage>
</organism>
<dbReference type="AlphaFoldDB" id="A0A0A9WQZ2"/>
<reference evidence="5" key="4">
    <citation type="journal article" date="2016" name="Gigascience">
        <title>De novo construction of an expanded transcriptome assembly for the western tarnished plant bug, Lygus hesperus.</title>
        <authorList>
            <person name="Tassone E.E."/>
            <person name="Geib S.M."/>
            <person name="Hall B."/>
            <person name="Fabrick J.A."/>
            <person name="Brent C.S."/>
            <person name="Hull J.J."/>
        </authorList>
    </citation>
    <scope>NUCLEOTIDE SEQUENCE</scope>
</reference>
<protein>
    <submittedName>
        <fullName evidence="5">Protein CutA</fullName>
    </submittedName>
</protein>